<dbReference type="GO" id="GO:0000155">
    <property type="term" value="F:phosphorelay sensor kinase activity"/>
    <property type="evidence" value="ECO:0007669"/>
    <property type="project" value="InterPro"/>
</dbReference>
<evidence type="ECO:0000256" key="2">
    <source>
        <dbReference type="ARBA" id="ARBA00012438"/>
    </source>
</evidence>
<dbReference type="Gene3D" id="1.10.287.130">
    <property type="match status" value="1"/>
</dbReference>
<dbReference type="CDD" id="cd00082">
    <property type="entry name" value="HisKA"/>
    <property type="match status" value="1"/>
</dbReference>
<dbReference type="SMART" id="SM00388">
    <property type="entry name" value="HisKA"/>
    <property type="match status" value="1"/>
</dbReference>
<dbReference type="GO" id="GO:0009927">
    <property type="term" value="F:histidine phosphotransfer kinase activity"/>
    <property type="evidence" value="ECO:0007669"/>
    <property type="project" value="TreeGrafter"/>
</dbReference>
<dbReference type="InterPro" id="IPR004358">
    <property type="entry name" value="Sig_transdc_His_kin-like_C"/>
</dbReference>
<keyword evidence="4" id="KW-0808">Transferase</keyword>
<dbReference type="OrthoDB" id="8477265at2"/>
<dbReference type="PANTHER" id="PTHR43047">
    <property type="entry name" value="TWO-COMPONENT HISTIDINE PROTEIN KINASE"/>
    <property type="match status" value="1"/>
</dbReference>
<dbReference type="Pfam" id="PF08448">
    <property type="entry name" value="PAS_4"/>
    <property type="match status" value="1"/>
</dbReference>
<dbReference type="GO" id="GO:0005886">
    <property type="term" value="C:plasma membrane"/>
    <property type="evidence" value="ECO:0007669"/>
    <property type="project" value="TreeGrafter"/>
</dbReference>
<gene>
    <name evidence="9" type="ORF">CHU95_02970</name>
</gene>
<evidence type="ECO:0000259" key="7">
    <source>
        <dbReference type="PROSITE" id="PS50109"/>
    </source>
</evidence>
<dbReference type="PROSITE" id="PS50113">
    <property type="entry name" value="PAC"/>
    <property type="match status" value="1"/>
</dbReference>
<dbReference type="PROSITE" id="PS50109">
    <property type="entry name" value="HIS_KIN"/>
    <property type="match status" value="1"/>
</dbReference>
<evidence type="ECO:0000313" key="9">
    <source>
        <dbReference type="EMBL" id="OYQ36964.1"/>
    </source>
</evidence>
<dbReference type="Pfam" id="PF00512">
    <property type="entry name" value="HisKA"/>
    <property type="match status" value="1"/>
</dbReference>
<comment type="catalytic activity">
    <reaction evidence="1">
        <text>ATP + protein L-histidine = ADP + protein N-phospho-L-histidine.</text>
        <dbReference type="EC" id="2.7.13.3"/>
    </reaction>
</comment>
<dbReference type="InterPro" id="IPR000014">
    <property type="entry name" value="PAS"/>
</dbReference>
<dbReference type="SUPFAM" id="SSF55874">
    <property type="entry name" value="ATPase domain of HSP90 chaperone/DNA topoisomerase II/histidine kinase"/>
    <property type="match status" value="1"/>
</dbReference>
<keyword evidence="3" id="KW-0597">Phosphoprotein</keyword>
<feature type="domain" description="Histidine kinase" evidence="7">
    <location>
        <begin position="290"/>
        <end position="513"/>
    </location>
</feature>
<dbReference type="InterPro" id="IPR036097">
    <property type="entry name" value="HisK_dim/P_sf"/>
</dbReference>
<keyword evidence="10" id="KW-1185">Reference proteome</keyword>
<proteinExistence type="predicted"/>
<dbReference type="RefSeq" id="WP_094453588.1">
    <property type="nucleotide sequence ID" value="NZ_NOXU01000019.1"/>
</dbReference>
<dbReference type="InterPro" id="IPR003594">
    <property type="entry name" value="HATPase_dom"/>
</dbReference>
<dbReference type="Pfam" id="PF13188">
    <property type="entry name" value="PAS_8"/>
    <property type="match status" value="1"/>
</dbReference>
<feature type="region of interest" description="Disordered" evidence="6">
    <location>
        <begin position="516"/>
        <end position="539"/>
    </location>
</feature>
<reference evidence="9 10" key="1">
    <citation type="submission" date="2017-07" db="EMBL/GenBank/DDBJ databases">
        <title>Niveispirillum cyanobacteriorum sp. nov., isolated from cyanobacterial aggregates in a eutrophic lake.</title>
        <authorList>
            <person name="Cai H."/>
        </authorList>
    </citation>
    <scope>NUCLEOTIDE SEQUENCE [LARGE SCALE GENOMIC DNA]</scope>
    <source>
        <strain evidence="10">TH1-14</strain>
    </source>
</reference>
<evidence type="ECO:0000256" key="5">
    <source>
        <dbReference type="ARBA" id="ARBA00022777"/>
    </source>
</evidence>
<dbReference type="SMART" id="SM00091">
    <property type="entry name" value="PAS"/>
    <property type="match status" value="2"/>
</dbReference>
<organism evidence="9 10">
    <name type="scientific">Niveispirillum lacus</name>
    <dbReference type="NCBI Taxonomy" id="1981099"/>
    <lineage>
        <taxon>Bacteria</taxon>
        <taxon>Pseudomonadati</taxon>
        <taxon>Pseudomonadota</taxon>
        <taxon>Alphaproteobacteria</taxon>
        <taxon>Rhodospirillales</taxon>
        <taxon>Azospirillaceae</taxon>
        <taxon>Niveispirillum</taxon>
    </lineage>
</organism>
<dbReference type="SUPFAM" id="SSF47384">
    <property type="entry name" value="Homodimeric domain of signal transducing histidine kinase"/>
    <property type="match status" value="1"/>
</dbReference>
<dbReference type="PRINTS" id="PR00344">
    <property type="entry name" value="BCTRLSENSOR"/>
</dbReference>
<dbReference type="InterPro" id="IPR035965">
    <property type="entry name" value="PAS-like_dom_sf"/>
</dbReference>
<dbReference type="PANTHER" id="PTHR43047:SF72">
    <property type="entry name" value="OSMOSENSING HISTIDINE PROTEIN KINASE SLN1"/>
    <property type="match status" value="1"/>
</dbReference>
<dbReference type="AlphaFoldDB" id="A0A255Z7T5"/>
<dbReference type="EMBL" id="NOXU01000019">
    <property type="protein sequence ID" value="OYQ36964.1"/>
    <property type="molecule type" value="Genomic_DNA"/>
</dbReference>
<dbReference type="CDD" id="cd00130">
    <property type="entry name" value="PAS"/>
    <property type="match status" value="2"/>
</dbReference>
<dbReference type="Pfam" id="PF02518">
    <property type="entry name" value="HATPase_c"/>
    <property type="match status" value="1"/>
</dbReference>
<evidence type="ECO:0000256" key="6">
    <source>
        <dbReference type="SAM" id="MobiDB-lite"/>
    </source>
</evidence>
<feature type="compositionally biased region" description="Polar residues" evidence="6">
    <location>
        <begin position="523"/>
        <end position="539"/>
    </location>
</feature>
<dbReference type="InterPro" id="IPR013656">
    <property type="entry name" value="PAS_4"/>
</dbReference>
<comment type="caution">
    <text evidence="9">The sequence shown here is derived from an EMBL/GenBank/DDBJ whole genome shotgun (WGS) entry which is preliminary data.</text>
</comment>
<dbReference type="InterPro" id="IPR036890">
    <property type="entry name" value="HATPase_C_sf"/>
</dbReference>
<evidence type="ECO:0000256" key="4">
    <source>
        <dbReference type="ARBA" id="ARBA00022679"/>
    </source>
</evidence>
<evidence type="ECO:0000313" key="10">
    <source>
        <dbReference type="Proteomes" id="UP000216998"/>
    </source>
</evidence>
<dbReference type="Gene3D" id="3.30.565.10">
    <property type="entry name" value="Histidine kinase-like ATPase, C-terminal domain"/>
    <property type="match status" value="1"/>
</dbReference>
<evidence type="ECO:0000259" key="8">
    <source>
        <dbReference type="PROSITE" id="PS50113"/>
    </source>
</evidence>
<dbReference type="InterPro" id="IPR005467">
    <property type="entry name" value="His_kinase_dom"/>
</dbReference>
<dbReference type="Proteomes" id="UP000216998">
    <property type="component" value="Unassembled WGS sequence"/>
</dbReference>
<dbReference type="SMART" id="SM00387">
    <property type="entry name" value="HATPase_c"/>
    <property type="match status" value="1"/>
</dbReference>
<keyword evidence="5" id="KW-0418">Kinase</keyword>
<dbReference type="Gene3D" id="3.30.450.20">
    <property type="entry name" value="PAS domain"/>
    <property type="match status" value="2"/>
</dbReference>
<feature type="domain" description="PAC" evidence="8">
    <location>
        <begin position="94"/>
        <end position="148"/>
    </location>
</feature>
<dbReference type="EC" id="2.7.13.3" evidence="2"/>
<dbReference type="NCBIfam" id="TIGR00229">
    <property type="entry name" value="sensory_box"/>
    <property type="match status" value="1"/>
</dbReference>
<name>A0A255Z7T5_9PROT</name>
<evidence type="ECO:0000256" key="3">
    <source>
        <dbReference type="ARBA" id="ARBA00022553"/>
    </source>
</evidence>
<dbReference type="InterPro" id="IPR000700">
    <property type="entry name" value="PAS-assoc_C"/>
</dbReference>
<dbReference type="SUPFAM" id="SSF55785">
    <property type="entry name" value="PYP-like sensor domain (PAS domain)"/>
    <property type="match status" value="2"/>
</dbReference>
<evidence type="ECO:0000256" key="1">
    <source>
        <dbReference type="ARBA" id="ARBA00000085"/>
    </source>
</evidence>
<dbReference type="InterPro" id="IPR003661">
    <property type="entry name" value="HisK_dim/P_dom"/>
</dbReference>
<protein>
    <recommendedName>
        <fullName evidence="2">histidine kinase</fullName>
        <ecNumber evidence="2">2.7.13.3</ecNumber>
    </recommendedName>
</protein>
<accession>A0A255Z7T5</accession>
<sequence>MVASDTAGFDIAAGGSAAGADRLFSSYFNSTTQVLVLLDGDGTVRAANRAALRVGDLLATQVLNMPLWETPWWRGAPGVRERLITAVQAAAQGATIRFDAATGPQTGAPLVFDLSITPIDPGAGGAVRLMVEARDVTEARDIEQALRTNEQRLRDMVEGSVQGIVVHSGRRILFCNPAYAQMLGYESVLDVLSMDLYHIIPEAGREQANRAWSILLAGGKLPVIRSAPNQRRDGALIHVDVLARRIVWDGHYAIQATVVDVTAQAKAAAAEAARLAAEEASRTKSAFIATMSHELRTPLNAILGFAGMIASGNRDGVPPDPQHVEYATDITVAARHLLSVINDMLHLSKIEAGRLTLEPCWIPLDGELRQIQRIAQGLAQDKKLTIQVDLPVGEPLLLLADERALRQLLLNIVGNAVKFTPSGGEIRLAADLDCGDGGLVLSVTDTGVGIPEGDLERIWRPFEQVGRVQDHQNGTGLGLSIARALAELHGAIVSVDSRLGQGTVFRFRFAADLVARGTPPRPTASNDQSGVTATVRAQG</sequence>